<dbReference type="PANTHER" id="PTHR33361">
    <property type="entry name" value="GLR0591 PROTEIN"/>
    <property type="match status" value="1"/>
</dbReference>
<reference evidence="2 3" key="1">
    <citation type="submission" date="2018-12" db="EMBL/GenBank/DDBJ databases">
        <title>Croceicoccus ponticola sp. nov., a lipolytic bacterium isolated from seawater.</title>
        <authorList>
            <person name="Yoon J.-H."/>
        </authorList>
    </citation>
    <scope>NUCLEOTIDE SEQUENCE [LARGE SCALE GENOMIC DNA]</scope>
    <source>
        <strain evidence="2 3">GM-16</strain>
    </source>
</reference>
<accession>A0A437GVD2</accession>
<proteinExistence type="predicted"/>
<keyword evidence="3" id="KW-1185">Reference proteome</keyword>
<dbReference type="OrthoDB" id="9763405at2"/>
<feature type="chain" id="PRO_5018989258" evidence="1">
    <location>
        <begin position="26"/>
        <end position="607"/>
    </location>
</feature>
<dbReference type="Proteomes" id="UP000283003">
    <property type="component" value="Unassembled WGS sequence"/>
</dbReference>
<evidence type="ECO:0000313" key="3">
    <source>
        <dbReference type="Proteomes" id="UP000283003"/>
    </source>
</evidence>
<gene>
    <name evidence="2" type="ORF">EKN06_12550</name>
</gene>
<dbReference type="InterPro" id="IPR010281">
    <property type="entry name" value="DUF885"/>
</dbReference>
<dbReference type="RefSeq" id="WP_127613265.1">
    <property type="nucleotide sequence ID" value="NZ_RXOL01000006.1"/>
</dbReference>
<dbReference type="PROSITE" id="PS51318">
    <property type="entry name" value="TAT"/>
    <property type="match status" value="1"/>
</dbReference>
<comment type="caution">
    <text evidence="2">The sequence shown here is derived from an EMBL/GenBank/DDBJ whole genome shotgun (WGS) entry which is preliminary data.</text>
</comment>
<dbReference type="InterPro" id="IPR006311">
    <property type="entry name" value="TAT_signal"/>
</dbReference>
<evidence type="ECO:0000313" key="2">
    <source>
        <dbReference type="EMBL" id="RVQ65754.1"/>
    </source>
</evidence>
<dbReference type="Pfam" id="PF05960">
    <property type="entry name" value="DUF885"/>
    <property type="match status" value="1"/>
</dbReference>
<dbReference type="AlphaFoldDB" id="A0A437GVD2"/>
<evidence type="ECO:0000256" key="1">
    <source>
        <dbReference type="SAM" id="SignalP"/>
    </source>
</evidence>
<feature type="signal peptide" evidence="1">
    <location>
        <begin position="1"/>
        <end position="25"/>
    </location>
</feature>
<dbReference type="EMBL" id="RXOL01000006">
    <property type="protein sequence ID" value="RVQ65754.1"/>
    <property type="molecule type" value="Genomic_DNA"/>
</dbReference>
<protein>
    <submittedName>
        <fullName evidence="2">DUF885 family protein</fullName>
    </submittedName>
</protein>
<sequence length="607" mass="66610">MKRRQFLGHSATVAALAAGSTKIFAQAAAAPADRQLHALMDKVLWGDFRISPADMTSLGLDTGKNAWARSRLWGAGMADRVAAWRHGETMLSALNALDTAGLSENGSVQAEVLRFQLKARVSGREFGLGHVHSPYVLTQQDGMAGSVPDFLDSIHPIETADDAEAYLARLTAYAYALDDETALQKHEAARGYAAPSWSVTTAAKQRAGMIAGPAAENSLVRSLATRTAAKGIAGDWAARATRIVESDVYPALARQVAMLRKLAPGSRAGDGIWRVPHGQEIYARELAYFTTTDLSADEIHRIGLDQVAEIEGWLDPVLKEAGLSKGSAGERLQILNEQPGQVFDDSEAGRAELLKFLEGRVAKAWEQIKPAFDTVPSQPVEVRRVPVEIEQGASLGYYSSPATDGSRPGAFYINLYDVKDWPRYSLPALIYHETMPGHHLQTAISSENEELPMLLRNQYIGAYSEGWALYTEMVADELGMYEGVERAGALQSWLYRAARLVTDTGLHDKRWSREKGIAYFGSTVGYPANQTRSEVERYCAGPGQACSYKIGQNFWVEQRKKAQTALGDQFSLPRFHRIIKEGEMPLNLLGKRVDAWIAREKTRLGQG</sequence>
<organism evidence="2 3">
    <name type="scientific">Croceicoccus ponticola</name>
    <dbReference type="NCBI Taxonomy" id="2217664"/>
    <lineage>
        <taxon>Bacteria</taxon>
        <taxon>Pseudomonadati</taxon>
        <taxon>Pseudomonadota</taxon>
        <taxon>Alphaproteobacteria</taxon>
        <taxon>Sphingomonadales</taxon>
        <taxon>Erythrobacteraceae</taxon>
        <taxon>Croceicoccus</taxon>
    </lineage>
</organism>
<dbReference type="PANTHER" id="PTHR33361:SF2">
    <property type="entry name" value="DUF885 DOMAIN-CONTAINING PROTEIN"/>
    <property type="match status" value="1"/>
</dbReference>
<keyword evidence="1" id="KW-0732">Signal</keyword>
<name>A0A437GVD2_9SPHN</name>